<dbReference type="AlphaFoldDB" id="A0A2H0X9T7"/>
<dbReference type="PANTHER" id="PTHR46401">
    <property type="entry name" value="GLYCOSYLTRANSFERASE WBBK-RELATED"/>
    <property type="match status" value="1"/>
</dbReference>
<reference evidence="5" key="1">
    <citation type="submission" date="2017-09" db="EMBL/GenBank/DDBJ databases">
        <title>Depth-based differentiation of microbial function through sediment-hosted aquifers and enrichment of novel symbionts in the deep terrestrial subsurface.</title>
        <authorList>
            <person name="Probst A.J."/>
            <person name="Ladd B."/>
            <person name="Jarett J.K."/>
            <person name="Geller-Mcgrath D.E."/>
            <person name="Sieber C.M.K."/>
            <person name="Emerson J.B."/>
            <person name="Anantharaman K."/>
            <person name="Thomas B.C."/>
            <person name="Malmstrom R."/>
            <person name="Stieglmeier M."/>
            <person name="Klingl A."/>
            <person name="Woyke T."/>
            <person name="Ryan C.M."/>
            <person name="Banfield J.F."/>
        </authorList>
    </citation>
    <scope>NUCLEOTIDE SEQUENCE [LARGE SCALE GENOMIC DNA]</scope>
</reference>
<comment type="caution">
    <text evidence="4">The sequence shown here is derived from an EMBL/GenBank/DDBJ whole genome shotgun (WGS) entry which is preliminary data.</text>
</comment>
<dbReference type="InterPro" id="IPR028098">
    <property type="entry name" value="Glyco_trans_4-like_N"/>
</dbReference>
<dbReference type="SUPFAM" id="SSF53756">
    <property type="entry name" value="UDP-Glycosyltransferase/glycogen phosphorylase"/>
    <property type="match status" value="1"/>
</dbReference>
<organism evidence="4 5">
    <name type="scientific">candidate division WWE3 bacterium CG08_land_8_20_14_0_20_41_15</name>
    <dbReference type="NCBI Taxonomy" id="1975086"/>
    <lineage>
        <taxon>Bacteria</taxon>
        <taxon>Katanobacteria</taxon>
    </lineage>
</organism>
<dbReference type="PANTHER" id="PTHR46401:SF2">
    <property type="entry name" value="GLYCOSYLTRANSFERASE WBBK-RELATED"/>
    <property type="match status" value="1"/>
</dbReference>
<evidence type="ECO:0000259" key="3">
    <source>
        <dbReference type="Pfam" id="PF13439"/>
    </source>
</evidence>
<sequence>MKVTLYEVLKSEGWVSMERYAESLNHELFKLPDLKTSLFCPEIKNLPISLKSLARFTPTPWLFAYPERFILYPLKAQSAQGDINHITDHSYSHVVHWLDPKRTIVSCHDLIPLRFEQDKLTLKIYMQAISGLRKCAFIIASSESTKKDLIEFLNIPPEKIEVNLLGVESRFKPSLVEEKRDIKNKYGIPDGKILLQVGSSQSSKNIEVILNALSEIDATFIKVGADLTREQRKILEKNRVTNKYKYIGKVPDWDLPVIYSIADILLMPSFYEGFGLPVIESFSCGTPVICSKKGSLPEVGGDLAVYLKDETDPEELICAVREILSLSVVAKDKIAGEAMKWAKSFSWAKNAEKTHLIYKDLMAKL</sequence>
<feature type="domain" description="Glycosyltransferase subfamily 4-like N-terminal" evidence="3">
    <location>
        <begin position="56"/>
        <end position="167"/>
    </location>
</feature>
<keyword evidence="1" id="KW-0808">Transferase</keyword>
<dbReference type="InterPro" id="IPR001296">
    <property type="entry name" value="Glyco_trans_1"/>
</dbReference>
<dbReference type="CDD" id="cd03809">
    <property type="entry name" value="GT4_MtfB-like"/>
    <property type="match status" value="1"/>
</dbReference>
<dbReference type="Gene3D" id="3.40.50.2000">
    <property type="entry name" value="Glycogen Phosphorylase B"/>
    <property type="match status" value="2"/>
</dbReference>
<dbReference type="Pfam" id="PF13439">
    <property type="entry name" value="Glyco_transf_4"/>
    <property type="match status" value="1"/>
</dbReference>
<dbReference type="Proteomes" id="UP000231098">
    <property type="component" value="Unassembled WGS sequence"/>
</dbReference>
<name>A0A2H0X9T7_UNCKA</name>
<protein>
    <recommendedName>
        <fullName evidence="6">Glycosyltransferase family 1 protein</fullName>
    </recommendedName>
</protein>
<evidence type="ECO:0000259" key="2">
    <source>
        <dbReference type="Pfam" id="PF00534"/>
    </source>
</evidence>
<feature type="domain" description="Glycosyl transferase family 1" evidence="2">
    <location>
        <begin position="179"/>
        <end position="327"/>
    </location>
</feature>
<evidence type="ECO:0000256" key="1">
    <source>
        <dbReference type="ARBA" id="ARBA00022679"/>
    </source>
</evidence>
<dbReference type="Pfam" id="PF00534">
    <property type="entry name" value="Glycos_transf_1"/>
    <property type="match status" value="1"/>
</dbReference>
<dbReference type="GO" id="GO:0016757">
    <property type="term" value="F:glycosyltransferase activity"/>
    <property type="evidence" value="ECO:0007669"/>
    <property type="project" value="InterPro"/>
</dbReference>
<evidence type="ECO:0000313" key="5">
    <source>
        <dbReference type="Proteomes" id="UP000231098"/>
    </source>
</evidence>
<dbReference type="EMBL" id="PEYV01000028">
    <property type="protein sequence ID" value="PIS21672.1"/>
    <property type="molecule type" value="Genomic_DNA"/>
</dbReference>
<gene>
    <name evidence="4" type="ORF">COT51_01545</name>
</gene>
<accession>A0A2H0X9T7</accession>
<proteinExistence type="predicted"/>
<evidence type="ECO:0000313" key="4">
    <source>
        <dbReference type="EMBL" id="PIS21672.1"/>
    </source>
</evidence>
<evidence type="ECO:0008006" key="6">
    <source>
        <dbReference type="Google" id="ProtNLM"/>
    </source>
</evidence>